<accession>A0A1Q3DZD0</accession>
<name>A0A1Q3DZD0_LENED</name>
<reference evidence="2 3" key="1">
    <citation type="submission" date="2016-08" db="EMBL/GenBank/DDBJ databases">
        <authorList>
            <consortium name="Lentinula edodes genome sequencing consortium"/>
            <person name="Sakamoto Y."/>
            <person name="Nakade K."/>
            <person name="Sato S."/>
            <person name="Yoshida Y."/>
            <person name="Miyazaki K."/>
            <person name="Natsume S."/>
            <person name="Konno N."/>
        </authorList>
    </citation>
    <scope>NUCLEOTIDE SEQUENCE [LARGE SCALE GENOMIC DNA]</scope>
    <source>
        <strain evidence="2 3">NBRC 111202</strain>
    </source>
</reference>
<keyword evidence="3" id="KW-1185">Reference proteome</keyword>
<comment type="caution">
    <text evidence="2">The sequence shown here is derived from an EMBL/GenBank/DDBJ whole genome shotgun (WGS) entry which is preliminary data.</text>
</comment>
<protein>
    <submittedName>
        <fullName evidence="2">Uncharacterized protein</fullName>
    </submittedName>
</protein>
<dbReference type="AlphaFoldDB" id="A0A1Q3DZD0"/>
<proteinExistence type="predicted"/>
<gene>
    <name evidence="2" type="ORF">LENED_001797</name>
</gene>
<dbReference type="EMBL" id="BDGU01000029">
    <property type="protein sequence ID" value="GAW00290.1"/>
    <property type="molecule type" value="Genomic_DNA"/>
</dbReference>
<dbReference type="Proteomes" id="UP000188533">
    <property type="component" value="Unassembled WGS sequence"/>
</dbReference>
<organism evidence="2 3">
    <name type="scientific">Lentinula edodes</name>
    <name type="common">Shiitake mushroom</name>
    <name type="synonym">Lentinus edodes</name>
    <dbReference type="NCBI Taxonomy" id="5353"/>
    <lineage>
        <taxon>Eukaryota</taxon>
        <taxon>Fungi</taxon>
        <taxon>Dikarya</taxon>
        <taxon>Basidiomycota</taxon>
        <taxon>Agaricomycotina</taxon>
        <taxon>Agaricomycetes</taxon>
        <taxon>Agaricomycetidae</taxon>
        <taxon>Agaricales</taxon>
        <taxon>Marasmiineae</taxon>
        <taxon>Omphalotaceae</taxon>
        <taxon>Lentinula</taxon>
    </lineage>
</organism>
<sequence>MRCTFIIMHHALHSSTAKGFPCTASNKKGGPQGATLPSCEGMGKSHGESRHTARTEDKQNNLNLRNPCMIIR</sequence>
<feature type="region of interest" description="Disordered" evidence="1">
    <location>
        <begin position="24"/>
        <end position="61"/>
    </location>
</feature>
<feature type="compositionally biased region" description="Basic and acidic residues" evidence="1">
    <location>
        <begin position="43"/>
        <end position="59"/>
    </location>
</feature>
<evidence type="ECO:0000256" key="1">
    <source>
        <dbReference type="SAM" id="MobiDB-lite"/>
    </source>
</evidence>
<evidence type="ECO:0000313" key="3">
    <source>
        <dbReference type="Proteomes" id="UP000188533"/>
    </source>
</evidence>
<reference evidence="2 3" key="2">
    <citation type="submission" date="2017-02" db="EMBL/GenBank/DDBJ databases">
        <title>A genome survey and senescence transcriptome analysis in Lentinula edodes.</title>
        <authorList>
            <person name="Sakamoto Y."/>
            <person name="Nakade K."/>
            <person name="Sato S."/>
            <person name="Yoshida Y."/>
            <person name="Miyazaki K."/>
            <person name="Natsume S."/>
            <person name="Konno N."/>
        </authorList>
    </citation>
    <scope>NUCLEOTIDE SEQUENCE [LARGE SCALE GENOMIC DNA]</scope>
    <source>
        <strain evidence="2 3">NBRC 111202</strain>
    </source>
</reference>
<evidence type="ECO:0000313" key="2">
    <source>
        <dbReference type="EMBL" id="GAW00290.1"/>
    </source>
</evidence>